<evidence type="ECO:0000313" key="2">
    <source>
        <dbReference type="EMBL" id="SHH81476.1"/>
    </source>
</evidence>
<gene>
    <name evidence="2" type="ORF">SAMN02745196_01497</name>
</gene>
<keyword evidence="1" id="KW-1133">Transmembrane helix</keyword>
<dbReference type="AlphaFoldDB" id="A0A1M5W1T7"/>
<sequence length="246" mass="28723">MCKNNKKQSDNRRIYFNDNIYIGRNKTAKNIFILSAVTIISISAMVVSSCKLREELFTVKGINVEYSPDEVLNSVINKKDDVSNYKESINKTVKVLPEENRNNKSYNDVSQAKRYERKFEEMSKNDKNKSISNEVNKEEIEKMLEKSEKKRELNENYKSLFKVNTYDILPSLSFKEKTQLLSVARHLSISDYDKIKEYLYAKDQEKGIVDAISMVKEKTPEDEYKTVKKIADKFIDMDKLDSYLAP</sequence>
<name>A0A1M5W1T7_9CLOT</name>
<dbReference type="EMBL" id="FQXP01000005">
    <property type="protein sequence ID" value="SHH81476.1"/>
    <property type="molecule type" value="Genomic_DNA"/>
</dbReference>
<evidence type="ECO:0000256" key="1">
    <source>
        <dbReference type="SAM" id="Phobius"/>
    </source>
</evidence>
<evidence type="ECO:0000313" key="3">
    <source>
        <dbReference type="Proteomes" id="UP000184526"/>
    </source>
</evidence>
<organism evidence="2 3">
    <name type="scientific">Clostridium collagenovorans DSM 3089</name>
    <dbReference type="NCBI Taxonomy" id="1121306"/>
    <lineage>
        <taxon>Bacteria</taxon>
        <taxon>Bacillati</taxon>
        <taxon>Bacillota</taxon>
        <taxon>Clostridia</taxon>
        <taxon>Eubacteriales</taxon>
        <taxon>Clostridiaceae</taxon>
        <taxon>Clostridium</taxon>
    </lineage>
</organism>
<proteinExistence type="predicted"/>
<dbReference type="RefSeq" id="WP_072831399.1">
    <property type="nucleotide sequence ID" value="NZ_FQXP01000005.1"/>
</dbReference>
<dbReference type="Proteomes" id="UP000184526">
    <property type="component" value="Unassembled WGS sequence"/>
</dbReference>
<dbReference type="OrthoDB" id="1938185at2"/>
<keyword evidence="1" id="KW-0812">Transmembrane</keyword>
<keyword evidence="1" id="KW-0472">Membrane</keyword>
<protein>
    <submittedName>
        <fullName evidence="2">Uncharacterized protein</fullName>
    </submittedName>
</protein>
<accession>A0A1M5W1T7</accession>
<keyword evidence="3" id="KW-1185">Reference proteome</keyword>
<feature type="transmembrane region" description="Helical" evidence="1">
    <location>
        <begin position="31"/>
        <end position="48"/>
    </location>
</feature>
<reference evidence="2 3" key="1">
    <citation type="submission" date="2016-11" db="EMBL/GenBank/DDBJ databases">
        <authorList>
            <person name="Jaros S."/>
            <person name="Januszkiewicz K."/>
            <person name="Wedrychowicz H."/>
        </authorList>
    </citation>
    <scope>NUCLEOTIDE SEQUENCE [LARGE SCALE GENOMIC DNA]</scope>
    <source>
        <strain evidence="2 3">DSM 3089</strain>
    </source>
</reference>